<feature type="region of interest" description="Disordered" evidence="7">
    <location>
        <begin position="1172"/>
        <end position="1194"/>
    </location>
</feature>
<keyword evidence="3 8" id="KW-0812">Transmembrane</keyword>
<dbReference type="PANTHER" id="PTHR12608">
    <property type="entry name" value="TRANSMEMBRANE PROTEIN HTP-1 RELATED"/>
    <property type="match status" value="1"/>
</dbReference>
<evidence type="ECO:0000256" key="4">
    <source>
        <dbReference type="ARBA" id="ARBA00022989"/>
    </source>
</evidence>
<feature type="transmembrane region" description="Helical" evidence="8">
    <location>
        <begin position="435"/>
        <end position="456"/>
    </location>
</feature>
<dbReference type="AlphaFoldDB" id="A0A6H0XLN5"/>
<feature type="transmembrane region" description="Helical" evidence="8">
    <location>
        <begin position="355"/>
        <end position="372"/>
    </location>
</feature>
<dbReference type="Proteomes" id="UP000503462">
    <property type="component" value="Chromosome 1"/>
</dbReference>
<dbReference type="GO" id="GO:0005794">
    <property type="term" value="C:Golgi apparatus"/>
    <property type="evidence" value="ECO:0007669"/>
    <property type="project" value="TreeGrafter"/>
</dbReference>
<evidence type="ECO:0000256" key="1">
    <source>
        <dbReference type="ARBA" id="ARBA00004141"/>
    </source>
</evidence>
<feature type="region of interest" description="Disordered" evidence="7">
    <location>
        <begin position="132"/>
        <end position="282"/>
    </location>
</feature>
<accession>A0A6H0XLN5</accession>
<dbReference type="GO" id="GO:0000329">
    <property type="term" value="C:fungal-type vacuole membrane"/>
    <property type="evidence" value="ECO:0007669"/>
    <property type="project" value="TreeGrafter"/>
</dbReference>
<feature type="signal peptide" evidence="9">
    <location>
        <begin position="1"/>
        <end position="21"/>
    </location>
</feature>
<keyword evidence="9" id="KW-0732">Signal</keyword>
<protein>
    <recommendedName>
        <fullName evidence="12">Myb-like domain-containing protein</fullName>
    </recommendedName>
</protein>
<dbReference type="GO" id="GO:0032468">
    <property type="term" value="P:Golgi calcium ion homeostasis"/>
    <property type="evidence" value="ECO:0007669"/>
    <property type="project" value="TreeGrafter"/>
</dbReference>
<proteinExistence type="inferred from homology"/>
<name>A0A6H0XLN5_9PEZI</name>
<dbReference type="InterPro" id="IPR001727">
    <property type="entry name" value="GDT1-like"/>
</dbReference>
<evidence type="ECO:0000256" key="8">
    <source>
        <dbReference type="SAM" id="Phobius"/>
    </source>
</evidence>
<feature type="region of interest" description="Disordered" evidence="7">
    <location>
        <begin position="536"/>
        <end position="591"/>
    </location>
</feature>
<dbReference type="GO" id="GO:0032472">
    <property type="term" value="P:Golgi calcium ion transport"/>
    <property type="evidence" value="ECO:0007669"/>
    <property type="project" value="TreeGrafter"/>
</dbReference>
<keyword evidence="5 8" id="KW-0472">Membrane</keyword>
<gene>
    <name evidence="10" type="ORF">AMS68_001056</name>
</gene>
<feature type="compositionally biased region" description="Basic and acidic residues" evidence="7">
    <location>
        <begin position="555"/>
        <end position="570"/>
    </location>
</feature>
<dbReference type="OrthoDB" id="442680at2759"/>
<dbReference type="PROSITE" id="PS51257">
    <property type="entry name" value="PROKAR_LIPOPROTEIN"/>
    <property type="match status" value="1"/>
</dbReference>
<feature type="transmembrane region" description="Helical" evidence="8">
    <location>
        <begin position="323"/>
        <end position="343"/>
    </location>
</feature>
<dbReference type="GO" id="GO:0015085">
    <property type="term" value="F:calcium ion transmembrane transporter activity"/>
    <property type="evidence" value="ECO:0007669"/>
    <property type="project" value="TreeGrafter"/>
</dbReference>
<organism evidence="10 11">
    <name type="scientific">Peltaster fructicola</name>
    <dbReference type="NCBI Taxonomy" id="286661"/>
    <lineage>
        <taxon>Eukaryota</taxon>
        <taxon>Fungi</taxon>
        <taxon>Dikarya</taxon>
        <taxon>Ascomycota</taxon>
        <taxon>Pezizomycotina</taxon>
        <taxon>Dothideomycetes</taxon>
        <taxon>Dothideomycetes incertae sedis</taxon>
        <taxon>Peltaster</taxon>
    </lineage>
</organism>
<dbReference type="PROSITE" id="PS01214">
    <property type="entry name" value="UPF0016"/>
    <property type="match status" value="1"/>
</dbReference>
<evidence type="ECO:0000313" key="11">
    <source>
        <dbReference type="Proteomes" id="UP000503462"/>
    </source>
</evidence>
<feature type="compositionally biased region" description="Polar residues" evidence="7">
    <location>
        <begin position="1185"/>
        <end position="1194"/>
    </location>
</feature>
<evidence type="ECO:0000256" key="7">
    <source>
        <dbReference type="SAM" id="MobiDB-lite"/>
    </source>
</evidence>
<keyword evidence="11" id="KW-1185">Reference proteome</keyword>
<evidence type="ECO:0008006" key="12">
    <source>
        <dbReference type="Google" id="ProtNLM"/>
    </source>
</evidence>
<dbReference type="InterPro" id="IPR049555">
    <property type="entry name" value="GDT1-like_CS"/>
</dbReference>
<evidence type="ECO:0000256" key="9">
    <source>
        <dbReference type="SAM" id="SignalP"/>
    </source>
</evidence>
<feature type="region of interest" description="Disordered" evidence="7">
    <location>
        <begin position="935"/>
        <end position="1022"/>
    </location>
</feature>
<feature type="coiled-coil region" evidence="6">
    <location>
        <begin position="381"/>
        <end position="408"/>
    </location>
</feature>
<feature type="compositionally biased region" description="Basic and acidic residues" evidence="7">
    <location>
        <begin position="536"/>
        <end position="546"/>
    </location>
</feature>
<feature type="compositionally biased region" description="Basic and acidic residues" evidence="7">
    <location>
        <begin position="263"/>
        <end position="282"/>
    </location>
</feature>
<dbReference type="GO" id="GO:0005384">
    <property type="term" value="F:manganese ion transmembrane transporter activity"/>
    <property type="evidence" value="ECO:0007669"/>
    <property type="project" value="TreeGrafter"/>
</dbReference>
<sequence length="1194" mass="131549">MKVRKSAQIALLLIASCSAAAVEPVVASKKVEAGGKLEDAADVAALERQIQGVLNTKSAAPTAATQTTQPGRAYLGTDSAPIDGLDGKPHAGPFVDLLPDTTVIKKANAAATAGAKAAPTLLERLQAEVPDLPQKNDGVMNDESRPVPQAGKTGTEGGVSEKEKSKSKQGPLVENTPQTPKVQPPLPHSEQERIREQQEKDGVKAPADSDAIAKTGQEKLTGSMGIEKPEDLPAKPVDLPHPDGKGSNGRGWLKDTMPYTEGQKPEPTKHEPPKVTSNDDGHQHSWEEWMHSFVVSLTMIIFTEIGDKTFLVAALMAMRHDRLVVFSAAFSALIAMTVLSAVFGHLAPTLLPKRLTTLAAALLFIIFGARMLREGLSMSKNAGVGEEMREVEAELEEKEHDLARNASRKDGAHILESGRKDDFLPKAKQSPLSGLANLLGLVLSPAWVQTFIMTFLGEWGDRSQIATIAMAAGQDYWWVTLGAILGHAFCTGLAVIGGRALAGKVSMRVVTIGGAVAFLFFGVLYMVEVYLEGKRTRSQEPSRGDAELSEPANDYEDRNDSQSRTRELSRARSSAPPTIAEGQLIDNEDASNLDPELMEADLKYLDSDANDLLDLMLPADDTQGLQDPYSSWDEQTKRLLDRERSRFGSTTEHFTAGDRYINPEAVSQKLFANNGELAHDWRPHNIVYKANLVQLLSDLLLLDGRPDLDTLEYVENCFPKMIAGSAYNTEAYELAIEFTTQMVLGRLKAVSSPSTTEFLIELVRDSFLILSDDRELYRHWSSLGADTLRNGKHPQSMVTNRINELIKTLRRPQRRSGNMKKLRDDHSWGDFTSAVLQYCQSRRQELEAGITRVGGSKAIQQAVRLVSQGDTPWVTSKSDDATPQSSTNALVPSMRQYSSAGAFFVKQQNRKKRLAGAQNVPATVEEDVFDLEDEPQSRDFGHMPISTARQPGSSQLQSGVTPHLPDIEPTQDAGIQDMELHVNRRSTTATRRGISPGPSRRHTQLATMQDQSSDSSSMEEEDADLDQWESMVNDLNIRRPNTNLIGRRKPRPWTTKEEDRVRLIVRKLGLTAKGVTGSSIKQLDTDIDAYFDDLQPELESRTIADIKDKARLMKRDLLIKCGSINALPPGWDGIWLPKQELDRVARAGIVYDQEAAQELYKEKQDEIKAALDRKERKASKRQLKNLAQKNNPED</sequence>
<keyword evidence="4 8" id="KW-1133">Transmembrane helix</keyword>
<feature type="transmembrane region" description="Helical" evidence="8">
    <location>
        <begin position="509"/>
        <end position="531"/>
    </location>
</feature>
<feature type="compositionally biased region" description="Basic and acidic residues" evidence="7">
    <location>
        <begin position="189"/>
        <end position="203"/>
    </location>
</feature>
<evidence type="ECO:0000256" key="3">
    <source>
        <dbReference type="ARBA" id="ARBA00022692"/>
    </source>
</evidence>
<keyword evidence="6" id="KW-0175">Coiled coil</keyword>
<dbReference type="PANTHER" id="PTHR12608:SF1">
    <property type="entry name" value="TRANSMEMBRANE PROTEIN 165"/>
    <property type="match status" value="1"/>
</dbReference>
<feature type="chain" id="PRO_5026125120" description="Myb-like domain-containing protein" evidence="9">
    <location>
        <begin position="22"/>
        <end position="1194"/>
    </location>
</feature>
<evidence type="ECO:0000256" key="2">
    <source>
        <dbReference type="ARBA" id="ARBA00009190"/>
    </source>
</evidence>
<feature type="transmembrane region" description="Helical" evidence="8">
    <location>
        <begin position="476"/>
        <end position="497"/>
    </location>
</feature>
<feature type="compositionally biased region" description="Basic and acidic residues" evidence="7">
    <location>
        <begin position="227"/>
        <end position="244"/>
    </location>
</feature>
<evidence type="ECO:0000256" key="5">
    <source>
        <dbReference type="ARBA" id="ARBA00023136"/>
    </source>
</evidence>
<evidence type="ECO:0000313" key="10">
    <source>
        <dbReference type="EMBL" id="QIW95538.1"/>
    </source>
</evidence>
<comment type="subcellular location">
    <subcellularLocation>
        <location evidence="1">Membrane</location>
        <topology evidence="1">Multi-pass membrane protein</topology>
    </subcellularLocation>
</comment>
<evidence type="ECO:0000256" key="6">
    <source>
        <dbReference type="SAM" id="Coils"/>
    </source>
</evidence>
<dbReference type="Pfam" id="PF01169">
    <property type="entry name" value="GDT1"/>
    <property type="match status" value="2"/>
</dbReference>
<feature type="compositionally biased region" description="Polar residues" evidence="7">
    <location>
        <begin position="947"/>
        <end position="960"/>
    </location>
</feature>
<dbReference type="EMBL" id="CP051139">
    <property type="protein sequence ID" value="QIW95538.1"/>
    <property type="molecule type" value="Genomic_DNA"/>
</dbReference>
<reference evidence="10 11" key="1">
    <citation type="journal article" date="2016" name="Sci. Rep.">
        <title>Peltaster fructicola genome reveals evolution from an invasive phytopathogen to an ectophytic parasite.</title>
        <authorList>
            <person name="Xu C."/>
            <person name="Chen H."/>
            <person name="Gleason M.L."/>
            <person name="Xu J.R."/>
            <person name="Liu H."/>
            <person name="Zhang R."/>
            <person name="Sun G."/>
        </authorList>
    </citation>
    <scope>NUCLEOTIDE SEQUENCE [LARGE SCALE GENOMIC DNA]</scope>
    <source>
        <strain evidence="10 11">LNHT1506</strain>
    </source>
</reference>
<comment type="similarity">
    <text evidence="2">Belongs to the GDT1 family.</text>
</comment>